<reference evidence="4" key="1">
    <citation type="submission" date="2020-05" db="EMBL/GenBank/DDBJ databases">
        <authorList>
            <person name="Chiriac C."/>
            <person name="Salcher M."/>
            <person name="Ghai R."/>
            <person name="Kavagutti S V."/>
        </authorList>
    </citation>
    <scope>NUCLEOTIDE SEQUENCE</scope>
</reference>
<organism evidence="4">
    <name type="scientific">freshwater metagenome</name>
    <dbReference type="NCBI Taxonomy" id="449393"/>
    <lineage>
        <taxon>unclassified sequences</taxon>
        <taxon>metagenomes</taxon>
        <taxon>ecological metagenomes</taxon>
    </lineage>
</organism>
<dbReference type="Gene3D" id="3.40.109.10">
    <property type="entry name" value="NADH Oxidase"/>
    <property type="match status" value="1"/>
</dbReference>
<dbReference type="PANTHER" id="PTHR43673:SF10">
    <property type="entry name" value="NADH DEHYDROGENASE_NAD(P)H NITROREDUCTASE XCC3605-RELATED"/>
    <property type="match status" value="1"/>
</dbReference>
<dbReference type="GO" id="GO:0016491">
    <property type="term" value="F:oxidoreductase activity"/>
    <property type="evidence" value="ECO:0007669"/>
    <property type="project" value="UniProtKB-KW"/>
</dbReference>
<dbReference type="EMBL" id="CAEZTN010000002">
    <property type="protein sequence ID" value="CAB4563541.1"/>
    <property type="molecule type" value="Genomic_DNA"/>
</dbReference>
<proteinExistence type="inferred from homology"/>
<dbReference type="Pfam" id="PF00881">
    <property type="entry name" value="Nitroreductase"/>
    <property type="match status" value="1"/>
</dbReference>
<dbReference type="AlphaFoldDB" id="A0A6J6DHJ6"/>
<evidence type="ECO:0000313" key="4">
    <source>
        <dbReference type="EMBL" id="CAB4563541.1"/>
    </source>
</evidence>
<dbReference type="InterPro" id="IPR000415">
    <property type="entry name" value="Nitroreductase-like"/>
</dbReference>
<comment type="similarity">
    <text evidence="1">Belongs to the nitroreductase family.</text>
</comment>
<dbReference type="InterPro" id="IPR029479">
    <property type="entry name" value="Nitroreductase"/>
</dbReference>
<evidence type="ECO:0000256" key="2">
    <source>
        <dbReference type="ARBA" id="ARBA00023002"/>
    </source>
</evidence>
<evidence type="ECO:0000259" key="3">
    <source>
        <dbReference type="Pfam" id="PF00881"/>
    </source>
</evidence>
<protein>
    <submittedName>
        <fullName evidence="4">Unannotated protein</fullName>
    </submittedName>
</protein>
<dbReference type="PANTHER" id="PTHR43673">
    <property type="entry name" value="NAD(P)H NITROREDUCTASE YDGI-RELATED"/>
    <property type="match status" value="1"/>
</dbReference>
<gene>
    <name evidence="4" type="ORF">UFOPK1689_00196</name>
</gene>
<sequence length="192" mass="21558">MQKKAETSVPIHPILTERWSPRSFDPTALISTEDMTALLEAARWAASSYNFQPWRFIISRRGDETFQKICEAISGFNQVWAPNASALVAVIVEQKTEGHIYPPIALFDTGLAVSQLTIEAHHRGFIVHQMIGFDKEKMNKTFDISGQRDCIVVLAIGRQGPAENLPEGQAREREVLPRERFPLSDLIISGDL</sequence>
<dbReference type="CDD" id="cd02138">
    <property type="entry name" value="TdsD-like"/>
    <property type="match status" value="1"/>
</dbReference>
<evidence type="ECO:0000256" key="1">
    <source>
        <dbReference type="ARBA" id="ARBA00007118"/>
    </source>
</evidence>
<dbReference type="SUPFAM" id="SSF55469">
    <property type="entry name" value="FMN-dependent nitroreductase-like"/>
    <property type="match status" value="1"/>
</dbReference>
<accession>A0A6J6DHJ6</accession>
<name>A0A6J6DHJ6_9ZZZZ</name>
<keyword evidence="2" id="KW-0560">Oxidoreductase</keyword>
<feature type="domain" description="Nitroreductase" evidence="3">
    <location>
        <begin position="16"/>
        <end position="78"/>
    </location>
</feature>